<feature type="compositionally biased region" description="Polar residues" evidence="7">
    <location>
        <begin position="18"/>
        <end position="28"/>
    </location>
</feature>
<gene>
    <name evidence="10" type="ORF">Adt_37309</name>
</gene>
<reference evidence="11" key="1">
    <citation type="submission" date="2024-07" db="EMBL/GenBank/DDBJ databases">
        <title>Two chromosome-level genome assemblies of Korean endemic species Abeliophyllum distichum and Forsythia ovata (Oleaceae).</title>
        <authorList>
            <person name="Jang H."/>
        </authorList>
    </citation>
    <scope>NUCLEOTIDE SEQUENCE [LARGE SCALE GENOMIC DNA]</scope>
</reference>
<evidence type="ECO:0000259" key="9">
    <source>
        <dbReference type="Pfam" id="PF01490"/>
    </source>
</evidence>
<feature type="transmembrane region" description="Helical" evidence="8">
    <location>
        <begin position="64"/>
        <end position="85"/>
    </location>
</feature>
<dbReference type="AlphaFoldDB" id="A0ABD1QM53"/>
<keyword evidence="3 8" id="KW-0812">Transmembrane</keyword>
<evidence type="ECO:0000256" key="5">
    <source>
        <dbReference type="ARBA" id="ARBA00022989"/>
    </source>
</evidence>
<keyword evidence="11" id="KW-1185">Reference proteome</keyword>
<keyword evidence="4" id="KW-0029">Amino-acid transport</keyword>
<evidence type="ECO:0000313" key="11">
    <source>
        <dbReference type="Proteomes" id="UP001604336"/>
    </source>
</evidence>
<comment type="subcellular location">
    <subcellularLocation>
        <location evidence="1">Membrane</location>
    </subcellularLocation>
</comment>
<keyword evidence="6 8" id="KW-0472">Membrane</keyword>
<name>A0ABD1QM53_9LAMI</name>
<feature type="transmembrane region" description="Helical" evidence="8">
    <location>
        <begin position="199"/>
        <end position="226"/>
    </location>
</feature>
<proteinExistence type="predicted"/>
<protein>
    <submittedName>
        <fullName evidence="10">Amino acid permease 7</fullName>
    </submittedName>
</protein>
<evidence type="ECO:0000256" key="4">
    <source>
        <dbReference type="ARBA" id="ARBA00022970"/>
    </source>
</evidence>
<organism evidence="10 11">
    <name type="scientific">Abeliophyllum distichum</name>
    <dbReference type="NCBI Taxonomy" id="126358"/>
    <lineage>
        <taxon>Eukaryota</taxon>
        <taxon>Viridiplantae</taxon>
        <taxon>Streptophyta</taxon>
        <taxon>Embryophyta</taxon>
        <taxon>Tracheophyta</taxon>
        <taxon>Spermatophyta</taxon>
        <taxon>Magnoliopsida</taxon>
        <taxon>eudicotyledons</taxon>
        <taxon>Gunneridae</taxon>
        <taxon>Pentapetalae</taxon>
        <taxon>asterids</taxon>
        <taxon>lamiids</taxon>
        <taxon>Lamiales</taxon>
        <taxon>Oleaceae</taxon>
        <taxon>Forsythieae</taxon>
        <taxon>Abeliophyllum</taxon>
    </lineage>
</organism>
<feature type="region of interest" description="Disordered" evidence="7">
    <location>
        <begin position="1"/>
        <end position="28"/>
    </location>
</feature>
<evidence type="ECO:0000256" key="8">
    <source>
        <dbReference type="SAM" id="Phobius"/>
    </source>
</evidence>
<evidence type="ECO:0000256" key="6">
    <source>
        <dbReference type="ARBA" id="ARBA00023136"/>
    </source>
</evidence>
<comment type="caution">
    <text evidence="10">The sequence shown here is derived from an EMBL/GenBank/DDBJ whole genome shotgun (WGS) entry which is preliminary data.</text>
</comment>
<dbReference type="GO" id="GO:0006865">
    <property type="term" value="P:amino acid transport"/>
    <property type="evidence" value="ECO:0007669"/>
    <property type="project" value="UniProtKB-KW"/>
</dbReference>
<dbReference type="Proteomes" id="UP001604336">
    <property type="component" value="Unassembled WGS sequence"/>
</dbReference>
<dbReference type="PANTHER" id="PTHR48017">
    <property type="entry name" value="OS05G0424000 PROTEIN-RELATED"/>
    <property type="match status" value="1"/>
</dbReference>
<evidence type="ECO:0000256" key="1">
    <source>
        <dbReference type="ARBA" id="ARBA00004370"/>
    </source>
</evidence>
<evidence type="ECO:0000256" key="3">
    <source>
        <dbReference type="ARBA" id="ARBA00022692"/>
    </source>
</evidence>
<dbReference type="InterPro" id="IPR013057">
    <property type="entry name" value="AA_transpt_TM"/>
</dbReference>
<dbReference type="EMBL" id="JBFOLK010000011">
    <property type="protein sequence ID" value="KAL2476573.1"/>
    <property type="molecule type" value="Genomic_DNA"/>
</dbReference>
<feature type="transmembrane region" description="Helical" evidence="8">
    <location>
        <begin position="36"/>
        <end position="57"/>
    </location>
</feature>
<dbReference type="GO" id="GO:0016020">
    <property type="term" value="C:membrane"/>
    <property type="evidence" value="ECO:0007669"/>
    <property type="project" value="UniProtKB-SubCell"/>
</dbReference>
<keyword evidence="2" id="KW-0813">Transport</keyword>
<sequence>MVEVEERDEHTSPLLTDYASSSADSHNNSIKRTGTVWTAIAHIITGVIGSGVLSLAWSVAQLGWIAGPICMLIFGIITIISSNMLCDCYRYPDPEVGHIRNRSYAEAVRSYLGKKSMWVAGTFIQESYFGYGIAYTITSAISMRAILKSNCYHKEGHDAPCEYGESLFMLLFGVVQVLFSQIPDFHNMELLSIVAAIMSFAYTFTGLALGFAKVVGTIAVFTLVWVHSETSTRGEHNLMSNIH</sequence>
<feature type="domain" description="Amino acid transporter transmembrane" evidence="9">
    <location>
        <begin position="32"/>
        <end position="218"/>
    </location>
</feature>
<evidence type="ECO:0000256" key="2">
    <source>
        <dbReference type="ARBA" id="ARBA00022448"/>
    </source>
</evidence>
<evidence type="ECO:0000256" key="7">
    <source>
        <dbReference type="SAM" id="MobiDB-lite"/>
    </source>
</evidence>
<dbReference type="Pfam" id="PF01490">
    <property type="entry name" value="Aa_trans"/>
    <property type="match status" value="1"/>
</dbReference>
<accession>A0ABD1QM53</accession>
<feature type="transmembrane region" description="Helical" evidence="8">
    <location>
        <begin position="128"/>
        <end position="147"/>
    </location>
</feature>
<keyword evidence="5 8" id="KW-1133">Transmembrane helix</keyword>
<feature type="transmembrane region" description="Helical" evidence="8">
    <location>
        <begin position="159"/>
        <end position="179"/>
    </location>
</feature>
<evidence type="ECO:0000313" key="10">
    <source>
        <dbReference type="EMBL" id="KAL2476573.1"/>
    </source>
</evidence>